<feature type="non-terminal residue" evidence="2">
    <location>
        <position position="67"/>
    </location>
</feature>
<evidence type="ECO:0000259" key="1">
    <source>
        <dbReference type="Pfam" id="PF20408"/>
    </source>
</evidence>
<dbReference type="Proteomes" id="UP000015729">
    <property type="component" value="Unassembled WGS sequence"/>
</dbReference>
<gene>
    <name evidence="2" type="ORF">A244_14972</name>
</gene>
<dbReference type="EMBL" id="AOKG01001008">
    <property type="protein sequence ID" value="EPN55680.1"/>
    <property type="molecule type" value="Genomic_DNA"/>
</dbReference>
<proteinExistence type="predicted"/>
<evidence type="ECO:0000313" key="3">
    <source>
        <dbReference type="Proteomes" id="UP000015729"/>
    </source>
</evidence>
<dbReference type="Pfam" id="PF20408">
    <property type="entry name" value="Abhydrolase_11"/>
    <property type="match status" value="1"/>
</dbReference>
<organism evidence="2 3">
    <name type="scientific">Pseudomonas syringae pv. actinidiae ICMP 18807</name>
    <dbReference type="NCBI Taxonomy" id="1194404"/>
    <lineage>
        <taxon>Bacteria</taxon>
        <taxon>Pseudomonadati</taxon>
        <taxon>Pseudomonadota</taxon>
        <taxon>Gammaproteobacteria</taxon>
        <taxon>Pseudomonadales</taxon>
        <taxon>Pseudomonadaceae</taxon>
        <taxon>Pseudomonas</taxon>
        <taxon>Pseudomonas syringae</taxon>
    </lineage>
</organism>
<evidence type="ECO:0000313" key="2">
    <source>
        <dbReference type="EMBL" id="EPN55680.1"/>
    </source>
</evidence>
<accession>S6UI39</accession>
<protein>
    <recommendedName>
        <fullName evidence="1">KANL3/Tex30 alpha/beta hydrolase-like domain-containing protein</fullName>
    </recommendedName>
</protein>
<comment type="caution">
    <text evidence="2">The sequence shown here is derived from an EMBL/GenBank/DDBJ whole genome shotgun (WGS) entry which is preliminary data.</text>
</comment>
<reference evidence="2 3" key="1">
    <citation type="journal article" date="2013" name="PLoS Pathog.">
        <title>Genomic analysis of the Kiwifruit pathogen Pseudomonas syringae pv. actinidiae provides insight into the origins of an emergent plant disease.</title>
        <authorList>
            <person name="McCann H.C."/>
            <person name="Rikkerink E.H."/>
            <person name="Bertels F."/>
            <person name="Fiers M."/>
            <person name="Lu A."/>
            <person name="Rees-George J."/>
            <person name="Andersen M.T."/>
            <person name="Gleave A.P."/>
            <person name="Haubold B."/>
            <person name="Wohlers M.W."/>
            <person name="Guttman D.S."/>
            <person name="Wang P.W."/>
            <person name="Straub C."/>
            <person name="Vanneste J.L."/>
            <person name="Rainey P.B."/>
            <person name="Templeton M.D."/>
        </authorList>
    </citation>
    <scope>NUCLEOTIDE SEQUENCE [LARGE SCALE GENOMIC DNA]</scope>
    <source>
        <strain evidence="2 3">ICMP 18807</strain>
    </source>
</reference>
<name>S6UI39_PSESF</name>
<sequence>MSTGLQPGIGAEQWRQLTRERGCLWTPGQSLEGLQPATLLLAHGAGAPMDSEFMNSMAMHLAAQGIG</sequence>
<dbReference type="AlphaFoldDB" id="S6UI39"/>
<dbReference type="PATRIC" id="fig|1194404.4.peg.3090"/>
<feature type="domain" description="KANL3/Tex30 alpha/beta hydrolase-like" evidence="1">
    <location>
        <begin position="37"/>
        <end position="66"/>
    </location>
</feature>
<dbReference type="InterPro" id="IPR046879">
    <property type="entry name" value="KANL3/Tex30_Abhydrolase"/>
</dbReference>